<dbReference type="HOGENOM" id="CLU_1870870_0_0_5"/>
<evidence type="ECO:0000313" key="2">
    <source>
        <dbReference type="Proteomes" id="UP000031656"/>
    </source>
</evidence>
<proteinExistence type="predicted"/>
<protein>
    <submittedName>
        <fullName evidence="1">Uncharacterized protein</fullName>
    </submittedName>
</protein>
<dbReference type="Proteomes" id="UP000031656">
    <property type="component" value="Chromosome"/>
</dbReference>
<organism evidence="1 2">
    <name type="scientific">Gluconobacter oxydans DSM 3504</name>
    <dbReference type="NCBI Taxonomy" id="1288313"/>
    <lineage>
        <taxon>Bacteria</taxon>
        <taxon>Pseudomonadati</taxon>
        <taxon>Pseudomonadota</taxon>
        <taxon>Alphaproteobacteria</taxon>
        <taxon>Acetobacterales</taxon>
        <taxon>Acetobacteraceae</taxon>
        <taxon>Gluconobacter</taxon>
    </lineage>
</organism>
<reference evidence="1 2" key="1">
    <citation type="journal article" date="2015" name="Appl. Microbiol. Biotechnol.">
        <title>The consequence of an additional NADH dehydrogenase paralog on the growth of Gluconobacter oxydans DSM3504.</title>
        <authorList>
            <person name="Kostner D."/>
            <person name="Luchterhand B."/>
            <person name="Junker A."/>
            <person name="Volland S."/>
            <person name="Daniel R."/>
            <person name="Buchs J."/>
            <person name="Liebl W."/>
            <person name="Ehrenreich A."/>
        </authorList>
    </citation>
    <scope>NUCLEOTIDE SEQUENCE [LARGE SCALE GENOMIC DNA]</scope>
    <source>
        <strain evidence="1">DSM 3504</strain>
    </source>
</reference>
<accession>A0A067Z0P5</accession>
<gene>
    <name evidence="1" type="ORF">GLS_c02540</name>
</gene>
<evidence type="ECO:0000313" key="1">
    <source>
        <dbReference type="EMBL" id="AHK70171.1"/>
    </source>
</evidence>
<dbReference type="EMBL" id="CP004373">
    <property type="protein sequence ID" value="AHK70171.1"/>
    <property type="molecule type" value="Genomic_DNA"/>
</dbReference>
<dbReference type="AlphaFoldDB" id="A0A067Z0P5"/>
<sequence>MSKEEHDRIAAAQSGKMMMKKVGLLSVLALLGLSACEVPTLQQRKVLDSMVGKSEVDVLRQFGVPTRNYDAQGHTFLAYIDNETQYSPGGGWGWDGWGGGMGGWGGGWGGMGGWGGGWGGMGGWGGGFPSTYYNTSCQTTFELVSGKVVGWTMRGDGC</sequence>
<dbReference type="KEGG" id="goy:GLS_c02540"/>
<name>A0A067Z0P5_GLUOY</name>